<dbReference type="InterPro" id="IPR036638">
    <property type="entry name" value="HLH_DNA-bd_sf"/>
</dbReference>
<dbReference type="Gramene" id="rna-AYBTSS11_LOCUS11821">
    <property type="protein sequence ID" value="CAJ1944254.1"/>
    <property type="gene ID" value="gene-AYBTSS11_LOCUS11821"/>
</dbReference>
<dbReference type="InterPro" id="IPR044295">
    <property type="entry name" value="BIM1/2/3"/>
</dbReference>
<keyword evidence="8" id="KW-1185">Reference proteome</keyword>
<dbReference type="InterPro" id="IPR011598">
    <property type="entry name" value="bHLH_dom"/>
</dbReference>
<evidence type="ECO:0000256" key="5">
    <source>
        <dbReference type="SAM" id="MobiDB-lite"/>
    </source>
</evidence>
<feature type="compositionally biased region" description="Polar residues" evidence="5">
    <location>
        <begin position="571"/>
        <end position="588"/>
    </location>
</feature>
<evidence type="ECO:0000256" key="4">
    <source>
        <dbReference type="ARBA" id="ARBA00023242"/>
    </source>
</evidence>
<keyword evidence="4" id="KW-0539">Nucleus</keyword>
<evidence type="ECO:0000313" key="7">
    <source>
        <dbReference type="EMBL" id="CAJ1944254.1"/>
    </source>
</evidence>
<feature type="compositionally biased region" description="Polar residues" evidence="5">
    <location>
        <begin position="211"/>
        <end position="221"/>
    </location>
</feature>
<feature type="region of interest" description="Disordered" evidence="5">
    <location>
        <begin position="211"/>
        <end position="236"/>
    </location>
</feature>
<proteinExistence type="predicted"/>
<dbReference type="PANTHER" id="PTHR46412">
    <property type="entry name" value="BES1-INTERACTING MYC-LIKE PROTEIN"/>
    <property type="match status" value="1"/>
</dbReference>
<dbReference type="GO" id="GO:0005634">
    <property type="term" value="C:nucleus"/>
    <property type="evidence" value="ECO:0007669"/>
    <property type="project" value="UniProtKB-SubCell"/>
</dbReference>
<feature type="region of interest" description="Disordered" evidence="5">
    <location>
        <begin position="171"/>
        <end position="196"/>
    </location>
</feature>
<keyword evidence="2" id="KW-0805">Transcription regulation</keyword>
<dbReference type="Proteomes" id="UP001189624">
    <property type="component" value="Chromosome 3"/>
</dbReference>
<keyword evidence="3" id="KW-0804">Transcription</keyword>
<accession>A0AA86SHP7</accession>
<dbReference type="EMBL" id="OY731400">
    <property type="protein sequence ID" value="CAJ1944254.1"/>
    <property type="molecule type" value="Genomic_DNA"/>
</dbReference>
<feature type="region of interest" description="Disordered" evidence="5">
    <location>
        <begin position="260"/>
        <end position="311"/>
    </location>
</feature>
<organism evidence="7 8">
    <name type="scientific">Sphenostylis stenocarpa</name>
    <dbReference type="NCBI Taxonomy" id="92480"/>
    <lineage>
        <taxon>Eukaryota</taxon>
        <taxon>Viridiplantae</taxon>
        <taxon>Streptophyta</taxon>
        <taxon>Embryophyta</taxon>
        <taxon>Tracheophyta</taxon>
        <taxon>Spermatophyta</taxon>
        <taxon>Magnoliopsida</taxon>
        <taxon>eudicotyledons</taxon>
        <taxon>Gunneridae</taxon>
        <taxon>Pentapetalae</taxon>
        <taxon>rosids</taxon>
        <taxon>fabids</taxon>
        <taxon>Fabales</taxon>
        <taxon>Fabaceae</taxon>
        <taxon>Papilionoideae</taxon>
        <taxon>50 kb inversion clade</taxon>
        <taxon>NPAAA clade</taxon>
        <taxon>indigoferoid/millettioid clade</taxon>
        <taxon>Phaseoleae</taxon>
        <taxon>Sphenostylis</taxon>
    </lineage>
</organism>
<dbReference type="Pfam" id="PF00010">
    <property type="entry name" value="HLH"/>
    <property type="match status" value="1"/>
</dbReference>
<evidence type="ECO:0000256" key="3">
    <source>
        <dbReference type="ARBA" id="ARBA00023163"/>
    </source>
</evidence>
<dbReference type="CDD" id="cd11453">
    <property type="entry name" value="bHLH_AtBIM_like"/>
    <property type="match status" value="1"/>
</dbReference>
<evidence type="ECO:0000259" key="6">
    <source>
        <dbReference type="PROSITE" id="PS50888"/>
    </source>
</evidence>
<dbReference type="SUPFAM" id="SSF47459">
    <property type="entry name" value="HLH, helix-loop-helix DNA-binding domain"/>
    <property type="match status" value="1"/>
</dbReference>
<dbReference type="AlphaFoldDB" id="A0AA86SHP7"/>
<dbReference type="PANTHER" id="PTHR46412:SF3">
    <property type="entry name" value="TRANSCRIPTION FACTOR BIM1"/>
    <property type="match status" value="1"/>
</dbReference>
<dbReference type="GO" id="GO:0046983">
    <property type="term" value="F:protein dimerization activity"/>
    <property type="evidence" value="ECO:0007669"/>
    <property type="project" value="InterPro"/>
</dbReference>
<sequence length="600" mass="66035">MESGGAVVRHDEKVGEREWSRGYEMKIRSRPTTTTTTTTITVDLDLLRPIFPDLLAATTVMTANGGSCLKTHDFLQPLERLETKGSAKEEATDEISWVVEKAGPSVEHLLPGGIGTYSISHISYVNNNSNNNNQRLPKAETSLFVRQANSTDRNDENSNCSSYTTSSGFTLWEDSSGKRGKTGKENNSGDKPSLGECAATKLGQWTSAERTSQSFCTNRHGSLSSRSSSQTTGQKNQSFIEMMKSARDSAQDEVLENEETFFLKKEPSNTQRELRVKVDGKNTDQKPNTPRSKHSATEQRRRSKINDRHVLPGNPVLKFQMLRELIPHSDQKRDKASFLLEVIEYIHFLQEKVHKYEGSFQGWNNEPEKLMPWRNNDKPAENFQPRGTDNGSSPSPALLFASKIEEKNISISPTIPVSTHNVESGLSTATTSKTMDHPAGIMNKAFPIPISSQLNFFSPNQMGGPGGVVSQLTHRTASDAENKYQPSVECQTVAATNEKLKEKELTIEGGAISISSVYSKGLLHTLTHALQSSGVDLSQASISVQIELGKQANIRPTVPVSVCDAKDGEVPSNNQKMTRSRVSSSGKSDQAIKKLKTCRS</sequence>
<feature type="region of interest" description="Disordered" evidence="5">
    <location>
        <begin position="565"/>
        <end position="600"/>
    </location>
</feature>
<protein>
    <recommendedName>
        <fullName evidence="6">BHLH domain-containing protein</fullName>
    </recommendedName>
</protein>
<feature type="domain" description="BHLH" evidence="6">
    <location>
        <begin position="289"/>
        <end position="349"/>
    </location>
</feature>
<dbReference type="GO" id="GO:0003700">
    <property type="term" value="F:DNA-binding transcription factor activity"/>
    <property type="evidence" value="ECO:0007669"/>
    <property type="project" value="InterPro"/>
</dbReference>
<name>A0AA86SHP7_9FABA</name>
<evidence type="ECO:0000313" key="8">
    <source>
        <dbReference type="Proteomes" id="UP001189624"/>
    </source>
</evidence>
<dbReference type="Gene3D" id="4.10.280.10">
    <property type="entry name" value="Helix-loop-helix DNA-binding domain"/>
    <property type="match status" value="1"/>
</dbReference>
<feature type="compositionally biased region" description="Basic and acidic residues" evidence="5">
    <location>
        <begin position="295"/>
        <end position="310"/>
    </location>
</feature>
<dbReference type="PROSITE" id="PS50888">
    <property type="entry name" value="BHLH"/>
    <property type="match status" value="1"/>
</dbReference>
<evidence type="ECO:0000256" key="1">
    <source>
        <dbReference type="ARBA" id="ARBA00004123"/>
    </source>
</evidence>
<gene>
    <name evidence="7" type="ORF">AYBTSS11_LOCUS11821</name>
</gene>
<comment type="subcellular location">
    <subcellularLocation>
        <location evidence="1">Nucleus</location>
    </subcellularLocation>
</comment>
<feature type="compositionally biased region" description="Basic and acidic residues" evidence="5">
    <location>
        <begin position="261"/>
        <end position="284"/>
    </location>
</feature>
<dbReference type="GO" id="GO:0006351">
    <property type="term" value="P:DNA-templated transcription"/>
    <property type="evidence" value="ECO:0007669"/>
    <property type="project" value="InterPro"/>
</dbReference>
<reference evidence="7" key="1">
    <citation type="submission" date="2023-10" db="EMBL/GenBank/DDBJ databases">
        <authorList>
            <person name="Domelevo Entfellner J.-B."/>
        </authorList>
    </citation>
    <scope>NUCLEOTIDE SEQUENCE</scope>
</reference>
<dbReference type="SMART" id="SM00353">
    <property type="entry name" value="HLH"/>
    <property type="match status" value="1"/>
</dbReference>
<evidence type="ECO:0000256" key="2">
    <source>
        <dbReference type="ARBA" id="ARBA00023015"/>
    </source>
</evidence>